<gene>
    <name evidence="1" type="ORF">CWI39_0108p0020</name>
</gene>
<dbReference type="AlphaFoldDB" id="A0A4Q9LLW4"/>
<organism evidence="1 2">
    <name type="scientific">Hamiltosporidium magnivora</name>
    <dbReference type="NCBI Taxonomy" id="148818"/>
    <lineage>
        <taxon>Eukaryota</taxon>
        <taxon>Fungi</taxon>
        <taxon>Fungi incertae sedis</taxon>
        <taxon>Microsporidia</taxon>
        <taxon>Dubosqiidae</taxon>
        <taxon>Hamiltosporidium</taxon>
    </lineage>
</organism>
<dbReference type="VEuPathDB" id="MicrosporidiaDB:CWI39_0108p0020"/>
<sequence length="51" mass="6082">MHIDNKEIFDLEKDRVMTYDSKLPDNYILKAIYNAGIDSRYTSNDYNARHL</sequence>
<reference evidence="1 2" key="1">
    <citation type="submission" date="2017-12" db="EMBL/GenBank/DDBJ databases">
        <authorList>
            <person name="Pombert J.-F."/>
            <person name="Haag K.L."/>
            <person name="Ebert D."/>
        </authorList>
    </citation>
    <scope>NUCLEOTIDE SEQUENCE [LARGE SCALE GENOMIC DNA]</scope>
    <source>
        <strain evidence="1">IL-BN-2</strain>
    </source>
</reference>
<protein>
    <submittedName>
        <fullName evidence="1">Uncharacterized protein</fullName>
    </submittedName>
</protein>
<evidence type="ECO:0000313" key="2">
    <source>
        <dbReference type="Proteomes" id="UP000293045"/>
    </source>
</evidence>
<accession>A0A4Q9LLW4</accession>
<dbReference type="Proteomes" id="UP000293045">
    <property type="component" value="Unassembled WGS sequence"/>
</dbReference>
<proteinExistence type="predicted"/>
<name>A0A4Q9LLW4_9MICR</name>
<evidence type="ECO:0000313" key="1">
    <source>
        <dbReference type="EMBL" id="TBU09087.1"/>
    </source>
</evidence>
<comment type="caution">
    <text evidence="1">The sequence shown here is derived from an EMBL/GenBank/DDBJ whole genome shotgun (WGS) entry which is preliminary data.</text>
</comment>
<dbReference type="EMBL" id="PIXR01000108">
    <property type="protein sequence ID" value="TBU09087.1"/>
    <property type="molecule type" value="Genomic_DNA"/>
</dbReference>